<dbReference type="AlphaFoldDB" id="A0A699SJT2"/>
<protein>
    <submittedName>
        <fullName evidence="1">Uncharacterized protein</fullName>
    </submittedName>
</protein>
<evidence type="ECO:0000313" key="1">
    <source>
        <dbReference type="EMBL" id="GFC97946.1"/>
    </source>
</evidence>
<sequence length="67" mass="7755">TNDVVRLQALIDRRKVIINEDTVRQALRLDNADSIDCLPNEEIFLARMGYEKPSTKLTIYKAFFLAQ</sequence>
<reference evidence="1" key="1">
    <citation type="journal article" date="2019" name="Sci. Rep.">
        <title>Draft genome of Tanacetum cinerariifolium, the natural source of mosquito coil.</title>
        <authorList>
            <person name="Yamashiro T."/>
            <person name="Shiraishi A."/>
            <person name="Satake H."/>
            <person name="Nakayama K."/>
        </authorList>
    </citation>
    <scope>NUCLEOTIDE SEQUENCE</scope>
</reference>
<gene>
    <name evidence="1" type="ORF">Tci_869916</name>
</gene>
<feature type="non-terminal residue" evidence="1">
    <location>
        <position position="1"/>
    </location>
</feature>
<organism evidence="1">
    <name type="scientific">Tanacetum cinerariifolium</name>
    <name type="common">Dalmatian daisy</name>
    <name type="synonym">Chrysanthemum cinerariifolium</name>
    <dbReference type="NCBI Taxonomy" id="118510"/>
    <lineage>
        <taxon>Eukaryota</taxon>
        <taxon>Viridiplantae</taxon>
        <taxon>Streptophyta</taxon>
        <taxon>Embryophyta</taxon>
        <taxon>Tracheophyta</taxon>
        <taxon>Spermatophyta</taxon>
        <taxon>Magnoliopsida</taxon>
        <taxon>eudicotyledons</taxon>
        <taxon>Gunneridae</taxon>
        <taxon>Pentapetalae</taxon>
        <taxon>asterids</taxon>
        <taxon>campanulids</taxon>
        <taxon>Asterales</taxon>
        <taxon>Asteraceae</taxon>
        <taxon>Asteroideae</taxon>
        <taxon>Anthemideae</taxon>
        <taxon>Anthemidinae</taxon>
        <taxon>Tanacetum</taxon>
    </lineage>
</organism>
<proteinExistence type="predicted"/>
<dbReference type="EMBL" id="BKCJ011169112">
    <property type="protein sequence ID" value="GFC97946.1"/>
    <property type="molecule type" value="Genomic_DNA"/>
</dbReference>
<accession>A0A699SJT2</accession>
<comment type="caution">
    <text evidence="1">The sequence shown here is derived from an EMBL/GenBank/DDBJ whole genome shotgun (WGS) entry which is preliminary data.</text>
</comment>
<name>A0A699SJT2_TANCI</name>